<evidence type="ECO:0000313" key="3">
    <source>
        <dbReference type="Proteomes" id="UP000318288"/>
    </source>
</evidence>
<dbReference type="SUPFAM" id="SSF101801">
    <property type="entry name" value="Surface presentation of antigens (SPOA)"/>
    <property type="match status" value="1"/>
</dbReference>
<dbReference type="Pfam" id="PF01052">
    <property type="entry name" value="FliMN_C"/>
    <property type="match status" value="1"/>
</dbReference>
<dbReference type="PANTHER" id="PTHR30034">
    <property type="entry name" value="FLAGELLAR MOTOR SWITCH PROTEIN FLIM"/>
    <property type="match status" value="1"/>
</dbReference>
<reference evidence="2 3" key="1">
    <citation type="submission" date="2019-02" db="EMBL/GenBank/DDBJ databases">
        <title>Deep-cultivation of Planctomycetes and their phenomic and genomic characterization uncovers novel biology.</title>
        <authorList>
            <person name="Wiegand S."/>
            <person name="Jogler M."/>
            <person name="Boedeker C."/>
            <person name="Pinto D."/>
            <person name="Vollmers J."/>
            <person name="Rivas-Marin E."/>
            <person name="Kohn T."/>
            <person name="Peeters S.H."/>
            <person name="Heuer A."/>
            <person name="Rast P."/>
            <person name="Oberbeckmann S."/>
            <person name="Bunk B."/>
            <person name="Jeske O."/>
            <person name="Meyerdierks A."/>
            <person name="Storesund J.E."/>
            <person name="Kallscheuer N."/>
            <person name="Luecker S."/>
            <person name="Lage O.M."/>
            <person name="Pohl T."/>
            <person name="Merkel B.J."/>
            <person name="Hornburger P."/>
            <person name="Mueller R.-W."/>
            <person name="Bruemmer F."/>
            <person name="Labrenz M."/>
            <person name="Spormann A.M."/>
            <person name="Op Den Camp H."/>
            <person name="Overmann J."/>
            <person name="Amann R."/>
            <person name="Jetten M.S.M."/>
            <person name="Mascher T."/>
            <person name="Medema M.H."/>
            <person name="Devos D.P."/>
            <person name="Kaster A.-K."/>
            <person name="Ovreas L."/>
            <person name="Rohde M."/>
            <person name="Galperin M.Y."/>
            <person name="Jogler C."/>
        </authorList>
    </citation>
    <scope>NUCLEOTIDE SEQUENCE [LARGE SCALE GENOMIC DNA]</scope>
    <source>
        <strain evidence="2 3">Poly51</strain>
    </source>
</reference>
<keyword evidence="3" id="KW-1185">Reference proteome</keyword>
<dbReference type="OrthoDB" id="278219at2"/>
<protein>
    <submittedName>
        <fullName evidence="2">Flagellar motor switch protein FliN</fullName>
    </submittedName>
</protein>
<feature type="domain" description="Flagellar motor switch protein FliN-like C-terminal" evidence="1">
    <location>
        <begin position="12"/>
        <end position="81"/>
    </location>
</feature>
<dbReference type="PANTHER" id="PTHR30034:SF6">
    <property type="entry name" value="YOP PROTEINS TRANSLOCATION PROTEIN Q"/>
    <property type="match status" value="1"/>
</dbReference>
<dbReference type="InterPro" id="IPR036429">
    <property type="entry name" value="SpoA-like_sf"/>
</dbReference>
<dbReference type="Proteomes" id="UP000318288">
    <property type="component" value="Unassembled WGS sequence"/>
</dbReference>
<organism evidence="2 3">
    <name type="scientific">Rubripirellula tenax</name>
    <dbReference type="NCBI Taxonomy" id="2528015"/>
    <lineage>
        <taxon>Bacteria</taxon>
        <taxon>Pseudomonadati</taxon>
        <taxon>Planctomycetota</taxon>
        <taxon>Planctomycetia</taxon>
        <taxon>Pirellulales</taxon>
        <taxon>Pirellulaceae</taxon>
        <taxon>Rubripirellula</taxon>
    </lineage>
</organism>
<dbReference type="AlphaFoldDB" id="A0A5C6FFP9"/>
<dbReference type="GO" id="GO:0071978">
    <property type="term" value="P:bacterial-type flagellum-dependent swarming motility"/>
    <property type="evidence" value="ECO:0007669"/>
    <property type="project" value="TreeGrafter"/>
</dbReference>
<proteinExistence type="predicted"/>
<dbReference type="GO" id="GO:0050918">
    <property type="term" value="P:positive chemotaxis"/>
    <property type="evidence" value="ECO:0007669"/>
    <property type="project" value="TreeGrafter"/>
</dbReference>
<name>A0A5C6FFP9_9BACT</name>
<dbReference type="RefSeq" id="WP_146455374.1">
    <property type="nucleotide sequence ID" value="NZ_SJPW01000002.1"/>
</dbReference>
<keyword evidence="2" id="KW-0969">Cilium</keyword>
<keyword evidence="2" id="KW-0966">Cell projection</keyword>
<evidence type="ECO:0000313" key="2">
    <source>
        <dbReference type="EMBL" id="TWU58459.1"/>
    </source>
</evidence>
<accession>A0A5C6FFP9</accession>
<evidence type="ECO:0000259" key="1">
    <source>
        <dbReference type="Pfam" id="PF01052"/>
    </source>
</evidence>
<comment type="caution">
    <text evidence="2">The sequence shown here is derived from an EMBL/GenBank/DDBJ whole genome shotgun (WGS) entry which is preliminary data.</text>
</comment>
<dbReference type="InterPro" id="IPR001543">
    <property type="entry name" value="FliN-like_C"/>
</dbReference>
<sequence>MADLLSNYSKSVLAIKTPVQVTLARKMVPCSRIVDLVPGSMLTFDSHCDEPLTLEAGGRAIATGETVKIGDKFGLRIREILVTPKED</sequence>
<dbReference type="EMBL" id="SJPW01000002">
    <property type="protein sequence ID" value="TWU58459.1"/>
    <property type="molecule type" value="Genomic_DNA"/>
</dbReference>
<keyword evidence="2" id="KW-0282">Flagellum</keyword>
<gene>
    <name evidence="2" type="primary">fliN_1</name>
    <name evidence="2" type="ORF">Poly51_12370</name>
</gene>
<dbReference type="Gene3D" id="2.30.330.10">
    <property type="entry name" value="SpoA-like"/>
    <property type="match status" value="1"/>
</dbReference>